<organism evidence="2 3">
    <name type="scientific">Allochromatium humboldtianum</name>
    <dbReference type="NCBI Taxonomy" id="504901"/>
    <lineage>
        <taxon>Bacteria</taxon>
        <taxon>Pseudomonadati</taxon>
        <taxon>Pseudomonadota</taxon>
        <taxon>Gammaproteobacteria</taxon>
        <taxon>Chromatiales</taxon>
        <taxon>Chromatiaceae</taxon>
        <taxon>Allochromatium</taxon>
    </lineage>
</organism>
<proteinExistence type="predicted"/>
<comment type="caution">
    <text evidence="2">The sequence shown here is derived from an EMBL/GenBank/DDBJ whole genome shotgun (WGS) entry which is preliminary data.</text>
</comment>
<feature type="region of interest" description="Disordered" evidence="1">
    <location>
        <begin position="59"/>
        <end position="86"/>
    </location>
</feature>
<dbReference type="AlphaFoldDB" id="A0A850RRK1"/>
<dbReference type="EMBL" id="JABZEO010000025">
    <property type="protein sequence ID" value="NVZ11533.1"/>
    <property type="molecule type" value="Genomic_DNA"/>
</dbReference>
<evidence type="ECO:0000313" key="2">
    <source>
        <dbReference type="EMBL" id="NVZ11533.1"/>
    </source>
</evidence>
<protein>
    <submittedName>
        <fullName evidence="2">Glycine zipper family protein</fullName>
    </submittedName>
</protein>
<gene>
    <name evidence="2" type="ORF">HW932_19980</name>
</gene>
<dbReference type="RefSeq" id="WP_176978225.1">
    <property type="nucleotide sequence ID" value="NZ_JABZEO010000025.1"/>
</dbReference>
<accession>A0A850RRK1</accession>
<evidence type="ECO:0000256" key="1">
    <source>
        <dbReference type="SAM" id="MobiDB-lite"/>
    </source>
</evidence>
<reference evidence="2 3" key="1">
    <citation type="submission" date="2020-06" db="EMBL/GenBank/DDBJ databases">
        <title>Whole-genome sequence of Allochromatium humboldtianum DSM 21881, type strain.</title>
        <authorList>
            <person name="Kyndt J.A."/>
            <person name="Meyer T.E."/>
        </authorList>
    </citation>
    <scope>NUCLEOTIDE SEQUENCE [LARGE SCALE GENOMIC DNA]</scope>
    <source>
        <strain evidence="2 3">DSM 21881</strain>
    </source>
</reference>
<evidence type="ECO:0000313" key="3">
    <source>
        <dbReference type="Proteomes" id="UP000592294"/>
    </source>
</evidence>
<keyword evidence="3" id="KW-1185">Reference proteome</keyword>
<sequence length="221" mass="23103">MPQSPFLWGSILGVLALTGCATNEARLYHPRQTATILEVIEWDTCLGAPGAQTRPQRAARSAKHQASSHVTFGEMPVSSGTPEQDGAALGGIVQGASLGALAGSGPDDIVVGAVAGAIGGILLATQDVEECYRHNRLSLRVDSTGEILTAVVQKQRNPSIDQGKYSPQYAFVAGAQGSEGFRVGESVNVIRVTLPTVDKHVAVVPLTDADCSRYPLCSQPL</sequence>
<dbReference type="Proteomes" id="UP000592294">
    <property type="component" value="Unassembled WGS sequence"/>
</dbReference>
<name>A0A850RRK1_9GAMM</name>